<dbReference type="AlphaFoldDB" id="A0A1C7LQB1"/>
<reference evidence="1 2" key="1">
    <citation type="submission" date="2016-03" db="EMBL/GenBank/DDBJ databases">
        <title>Whole genome sequencing of Grifola frondosa 9006-11.</title>
        <authorList>
            <person name="Min B."/>
            <person name="Park H."/>
            <person name="Kim J.-G."/>
            <person name="Cho H."/>
            <person name="Oh Y.-L."/>
            <person name="Kong W.-S."/>
            <person name="Choi I.-G."/>
        </authorList>
    </citation>
    <scope>NUCLEOTIDE SEQUENCE [LARGE SCALE GENOMIC DNA]</scope>
    <source>
        <strain evidence="1 2">9006-11</strain>
    </source>
</reference>
<keyword evidence="2" id="KW-1185">Reference proteome</keyword>
<dbReference type="Proteomes" id="UP000092993">
    <property type="component" value="Unassembled WGS sequence"/>
</dbReference>
<dbReference type="EMBL" id="LUGG01000031">
    <property type="protein sequence ID" value="OBZ66426.1"/>
    <property type="molecule type" value="Genomic_DNA"/>
</dbReference>
<gene>
    <name evidence="1" type="ORF">A0H81_13620</name>
</gene>
<name>A0A1C7LQB1_GRIFR</name>
<comment type="caution">
    <text evidence="1">The sequence shown here is derived from an EMBL/GenBank/DDBJ whole genome shotgun (WGS) entry which is preliminary data.</text>
</comment>
<evidence type="ECO:0000313" key="2">
    <source>
        <dbReference type="Proteomes" id="UP000092993"/>
    </source>
</evidence>
<protein>
    <submittedName>
        <fullName evidence="1">Uncharacterized protein</fullName>
    </submittedName>
</protein>
<proteinExistence type="predicted"/>
<evidence type="ECO:0000313" key="1">
    <source>
        <dbReference type="EMBL" id="OBZ66426.1"/>
    </source>
</evidence>
<organism evidence="1 2">
    <name type="scientific">Grifola frondosa</name>
    <name type="common">Maitake</name>
    <name type="synonym">Polyporus frondosus</name>
    <dbReference type="NCBI Taxonomy" id="5627"/>
    <lineage>
        <taxon>Eukaryota</taxon>
        <taxon>Fungi</taxon>
        <taxon>Dikarya</taxon>
        <taxon>Basidiomycota</taxon>
        <taxon>Agaricomycotina</taxon>
        <taxon>Agaricomycetes</taxon>
        <taxon>Polyporales</taxon>
        <taxon>Grifolaceae</taxon>
        <taxon>Grifola</taxon>
    </lineage>
</organism>
<sequence length="85" mass="9668">MPLPNRCTLDIDGAHRKKLTSFLPLSLAQPYTELQPSSRSSTEHLSGPIRVRRQRYQACCSIGRRNLHDGIAGRDCMSKQRYNLV</sequence>
<accession>A0A1C7LQB1</accession>